<proteinExistence type="predicted"/>
<sequence length="95" mass="10426">MRSLRLRPQSSSHWRQGPVQQPPPEHVAFILALKLSSIDKDTTMSDDSNATRLPPSPRHRFLSSHQLNALAIAGTLATGGMIPVAHLAFVLFSFV</sequence>
<reference evidence="3 4" key="1">
    <citation type="submission" date="2023-10" db="EMBL/GenBank/DDBJ databases">
        <title>Chromosome-scale genome assembly provides insights into flower coloration mechanisms of Canna indica.</title>
        <authorList>
            <person name="Li C."/>
        </authorList>
    </citation>
    <scope>NUCLEOTIDE SEQUENCE [LARGE SCALE GENOMIC DNA]</scope>
    <source>
        <tissue evidence="3">Flower</tissue>
    </source>
</reference>
<dbReference type="AlphaFoldDB" id="A0AAQ3Q1Y4"/>
<keyword evidence="2" id="KW-0812">Transmembrane</keyword>
<evidence type="ECO:0000313" key="4">
    <source>
        <dbReference type="Proteomes" id="UP001327560"/>
    </source>
</evidence>
<keyword evidence="4" id="KW-1185">Reference proteome</keyword>
<keyword evidence="2" id="KW-0472">Membrane</keyword>
<keyword evidence="2" id="KW-1133">Transmembrane helix</keyword>
<dbReference type="EMBL" id="CP136890">
    <property type="protein sequence ID" value="WOK93414.1"/>
    <property type="molecule type" value="Genomic_DNA"/>
</dbReference>
<protein>
    <submittedName>
        <fullName evidence="3">Uncharacterized protein</fullName>
    </submittedName>
</protein>
<evidence type="ECO:0000256" key="2">
    <source>
        <dbReference type="SAM" id="Phobius"/>
    </source>
</evidence>
<feature type="transmembrane region" description="Helical" evidence="2">
    <location>
        <begin position="67"/>
        <end position="92"/>
    </location>
</feature>
<dbReference type="Proteomes" id="UP001327560">
    <property type="component" value="Chromosome 1"/>
</dbReference>
<gene>
    <name evidence="3" type="ORF">Cni_G02111</name>
</gene>
<feature type="region of interest" description="Disordered" evidence="1">
    <location>
        <begin position="1"/>
        <end position="23"/>
    </location>
</feature>
<accession>A0AAQ3Q1Y4</accession>
<evidence type="ECO:0000313" key="3">
    <source>
        <dbReference type="EMBL" id="WOK93414.1"/>
    </source>
</evidence>
<evidence type="ECO:0000256" key="1">
    <source>
        <dbReference type="SAM" id="MobiDB-lite"/>
    </source>
</evidence>
<name>A0AAQ3Q1Y4_9LILI</name>
<organism evidence="3 4">
    <name type="scientific">Canna indica</name>
    <name type="common">Indian-shot</name>
    <dbReference type="NCBI Taxonomy" id="4628"/>
    <lineage>
        <taxon>Eukaryota</taxon>
        <taxon>Viridiplantae</taxon>
        <taxon>Streptophyta</taxon>
        <taxon>Embryophyta</taxon>
        <taxon>Tracheophyta</taxon>
        <taxon>Spermatophyta</taxon>
        <taxon>Magnoliopsida</taxon>
        <taxon>Liliopsida</taxon>
        <taxon>Zingiberales</taxon>
        <taxon>Cannaceae</taxon>
        <taxon>Canna</taxon>
    </lineage>
</organism>